<organism evidence="1">
    <name type="scientific">Anguilla anguilla</name>
    <name type="common">European freshwater eel</name>
    <name type="synonym">Muraena anguilla</name>
    <dbReference type="NCBI Taxonomy" id="7936"/>
    <lineage>
        <taxon>Eukaryota</taxon>
        <taxon>Metazoa</taxon>
        <taxon>Chordata</taxon>
        <taxon>Craniata</taxon>
        <taxon>Vertebrata</taxon>
        <taxon>Euteleostomi</taxon>
        <taxon>Actinopterygii</taxon>
        <taxon>Neopterygii</taxon>
        <taxon>Teleostei</taxon>
        <taxon>Anguilliformes</taxon>
        <taxon>Anguillidae</taxon>
        <taxon>Anguilla</taxon>
    </lineage>
</organism>
<protein>
    <submittedName>
        <fullName evidence="1">Uncharacterized protein</fullName>
    </submittedName>
</protein>
<evidence type="ECO:0000313" key="1">
    <source>
        <dbReference type="EMBL" id="JAH12547.1"/>
    </source>
</evidence>
<sequence length="61" mass="6979">MQSKRGHTPDDLIRCGLTTVRLQKQNIVYLLNTDQRFGRTVGRYLVNKLYFGASVLCGCLF</sequence>
<reference evidence="1" key="2">
    <citation type="journal article" date="2015" name="Fish Shellfish Immunol.">
        <title>Early steps in the European eel (Anguilla anguilla)-Vibrio vulnificus interaction in the gills: Role of the RtxA13 toxin.</title>
        <authorList>
            <person name="Callol A."/>
            <person name="Pajuelo D."/>
            <person name="Ebbesson L."/>
            <person name="Teles M."/>
            <person name="MacKenzie S."/>
            <person name="Amaro C."/>
        </authorList>
    </citation>
    <scope>NUCLEOTIDE SEQUENCE</scope>
</reference>
<reference evidence="1" key="1">
    <citation type="submission" date="2014-11" db="EMBL/GenBank/DDBJ databases">
        <authorList>
            <person name="Amaro Gonzalez C."/>
        </authorList>
    </citation>
    <scope>NUCLEOTIDE SEQUENCE</scope>
</reference>
<proteinExistence type="predicted"/>
<name>A0A0E9Q7N6_ANGAN</name>
<accession>A0A0E9Q7N6</accession>
<dbReference type="EMBL" id="GBXM01096030">
    <property type="protein sequence ID" value="JAH12547.1"/>
    <property type="molecule type" value="Transcribed_RNA"/>
</dbReference>
<dbReference type="AlphaFoldDB" id="A0A0E9Q7N6"/>